<dbReference type="InterPro" id="IPR050902">
    <property type="entry name" value="ABC_Transporter_SBP"/>
</dbReference>
<dbReference type="RefSeq" id="WP_072725776.1">
    <property type="nucleotide sequence ID" value="NZ_FQXH01000022.1"/>
</dbReference>
<dbReference type="PROSITE" id="PS51257">
    <property type="entry name" value="PROKAR_LIPOPROTEIN"/>
    <property type="match status" value="1"/>
</dbReference>
<dbReference type="PANTHER" id="PTHR30535:SF34">
    <property type="entry name" value="MOLYBDATE-BINDING PROTEIN MOLA"/>
    <property type="match status" value="1"/>
</dbReference>
<evidence type="ECO:0000313" key="5">
    <source>
        <dbReference type="EMBL" id="SHH40339.1"/>
    </source>
</evidence>
<evidence type="ECO:0000256" key="1">
    <source>
        <dbReference type="ARBA" id="ARBA00008814"/>
    </source>
</evidence>
<dbReference type="GO" id="GO:0071281">
    <property type="term" value="P:cellular response to iron ion"/>
    <property type="evidence" value="ECO:0007669"/>
    <property type="project" value="TreeGrafter"/>
</dbReference>
<comment type="similarity">
    <text evidence="1">Belongs to the bacterial solute-binding protein 8 family.</text>
</comment>
<keyword evidence="6" id="KW-1185">Reference proteome</keyword>
<dbReference type="Gene3D" id="3.40.50.1980">
    <property type="entry name" value="Nitrogenase molybdenum iron protein domain"/>
    <property type="match status" value="2"/>
</dbReference>
<dbReference type="SUPFAM" id="SSF53807">
    <property type="entry name" value="Helical backbone' metal receptor"/>
    <property type="match status" value="1"/>
</dbReference>
<sequence>MKKMENKLVLLFTILISLVVFTGCSSVSDSEKAGNKEYSINFVDDSGNEINMNEPAKKIISLYSAHTENLFALGLDDEIIGVGTSDIYPAKALEKEKYDYRSDPEKVIAAEPDLVLIRPFIKRSKPEFVDALEKAGLNVVSLYPESFDKFDDYIKKLGMLTGKTDRAEQLLEDFYKQIEEIKSITKDISPKVNVYFESSENGYKTVTVDSMPAKAIEIAGGLNIATDAKPKKEGSSIAVYGAERILEKADKIDVFVSQNGVMNAGGNKHSIVIRPGFDSIKAIKNNRVYIINQKIISSPTFRYLEGVKELCRMFYPEVFDDISKFSLDEEITRDKMAEIIVRFKNKGIFVPTSKYYRKEHKGHTYGLFKDVDIDNEYFNFIETAVTSGYMKGFKENDEEYFYPKNKISREEFASILFMIGDLEKKENNNVHIKDLDKVKNAKIVQIVVDNKLMELENGNFNPERNVTGKEVVKSLEKLREKTK</sequence>
<dbReference type="EMBL" id="FQXH01000022">
    <property type="protein sequence ID" value="SHH40339.1"/>
    <property type="molecule type" value="Genomic_DNA"/>
</dbReference>
<dbReference type="InterPro" id="IPR001119">
    <property type="entry name" value="SLH_dom"/>
</dbReference>
<accession>A0A1M5SP68</accession>
<dbReference type="InterPro" id="IPR002491">
    <property type="entry name" value="ABC_transptr_periplasmic_BD"/>
</dbReference>
<keyword evidence="2" id="KW-0677">Repeat</keyword>
<evidence type="ECO:0000259" key="3">
    <source>
        <dbReference type="PROSITE" id="PS50983"/>
    </source>
</evidence>
<evidence type="ECO:0000313" key="6">
    <source>
        <dbReference type="Proteomes" id="UP000242520"/>
    </source>
</evidence>
<name>A0A1M5SP68_9FIRM</name>
<dbReference type="Pfam" id="PF01497">
    <property type="entry name" value="Peripla_BP_2"/>
    <property type="match status" value="1"/>
</dbReference>
<feature type="domain" description="SLH" evidence="4">
    <location>
        <begin position="364"/>
        <end position="430"/>
    </location>
</feature>
<dbReference type="PROSITE" id="PS50983">
    <property type="entry name" value="FE_B12_PBP"/>
    <property type="match status" value="1"/>
</dbReference>
<feature type="domain" description="Fe/B12 periplasmic-binding" evidence="3">
    <location>
        <begin position="58"/>
        <end position="318"/>
    </location>
</feature>
<organism evidence="5 6">
    <name type="scientific">Tepidibacter thalassicus DSM 15285</name>
    <dbReference type="NCBI Taxonomy" id="1123350"/>
    <lineage>
        <taxon>Bacteria</taxon>
        <taxon>Bacillati</taxon>
        <taxon>Bacillota</taxon>
        <taxon>Clostridia</taxon>
        <taxon>Peptostreptococcales</taxon>
        <taxon>Peptostreptococcaceae</taxon>
        <taxon>Tepidibacter</taxon>
    </lineage>
</organism>
<gene>
    <name evidence="5" type="ORF">SAMN02744040_01849</name>
</gene>
<protein>
    <submittedName>
        <fullName evidence="5">Iron complex transport system substrate-binding protein</fullName>
    </submittedName>
</protein>
<dbReference type="AlphaFoldDB" id="A0A1M5SP68"/>
<evidence type="ECO:0000256" key="2">
    <source>
        <dbReference type="ARBA" id="ARBA00022737"/>
    </source>
</evidence>
<evidence type="ECO:0000259" key="4">
    <source>
        <dbReference type="PROSITE" id="PS51272"/>
    </source>
</evidence>
<dbReference type="PROSITE" id="PS51272">
    <property type="entry name" value="SLH"/>
    <property type="match status" value="1"/>
</dbReference>
<dbReference type="PANTHER" id="PTHR30535">
    <property type="entry name" value="VITAMIN B12-BINDING PROTEIN"/>
    <property type="match status" value="1"/>
</dbReference>
<dbReference type="Proteomes" id="UP000242520">
    <property type="component" value="Unassembled WGS sequence"/>
</dbReference>
<proteinExistence type="inferred from homology"/>
<reference evidence="6" key="1">
    <citation type="submission" date="2016-11" db="EMBL/GenBank/DDBJ databases">
        <authorList>
            <person name="Varghese N."/>
            <person name="Submissions S."/>
        </authorList>
    </citation>
    <scope>NUCLEOTIDE SEQUENCE [LARGE SCALE GENOMIC DNA]</scope>
    <source>
        <strain evidence="6">DSM 15285</strain>
    </source>
</reference>
<dbReference type="STRING" id="1123350.SAMN02744040_01849"/>
<dbReference type="Pfam" id="PF00395">
    <property type="entry name" value="SLH"/>
    <property type="match status" value="2"/>
</dbReference>